<feature type="non-terminal residue" evidence="2">
    <location>
        <position position="1"/>
    </location>
</feature>
<name>A0A151J3R2_9HYME</name>
<evidence type="ECO:0000256" key="1">
    <source>
        <dbReference type="SAM" id="MobiDB-lite"/>
    </source>
</evidence>
<dbReference type="Proteomes" id="UP000078492">
    <property type="component" value="Unassembled WGS sequence"/>
</dbReference>
<organism evidence="2 3">
    <name type="scientific">Trachymyrmex cornetzi</name>
    <dbReference type="NCBI Taxonomy" id="471704"/>
    <lineage>
        <taxon>Eukaryota</taxon>
        <taxon>Metazoa</taxon>
        <taxon>Ecdysozoa</taxon>
        <taxon>Arthropoda</taxon>
        <taxon>Hexapoda</taxon>
        <taxon>Insecta</taxon>
        <taxon>Pterygota</taxon>
        <taxon>Neoptera</taxon>
        <taxon>Endopterygota</taxon>
        <taxon>Hymenoptera</taxon>
        <taxon>Apocrita</taxon>
        <taxon>Aculeata</taxon>
        <taxon>Formicoidea</taxon>
        <taxon>Formicidae</taxon>
        <taxon>Myrmicinae</taxon>
        <taxon>Trachymyrmex</taxon>
    </lineage>
</organism>
<dbReference type="AlphaFoldDB" id="A0A151J3R2"/>
<gene>
    <name evidence="2" type="ORF">ALC57_10667</name>
</gene>
<proteinExistence type="predicted"/>
<keyword evidence="3" id="KW-1185">Reference proteome</keyword>
<protein>
    <submittedName>
        <fullName evidence="2">Uncharacterized protein</fullName>
    </submittedName>
</protein>
<evidence type="ECO:0000313" key="3">
    <source>
        <dbReference type="Proteomes" id="UP000078492"/>
    </source>
</evidence>
<reference evidence="2 3" key="1">
    <citation type="submission" date="2015-09" db="EMBL/GenBank/DDBJ databases">
        <title>Trachymyrmex cornetzi WGS genome.</title>
        <authorList>
            <person name="Nygaard S."/>
            <person name="Hu H."/>
            <person name="Boomsma J."/>
            <person name="Zhang G."/>
        </authorList>
    </citation>
    <scope>NUCLEOTIDE SEQUENCE [LARGE SCALE GENOMIC DNA]</scope>
    <source>
        <strain evidence="2">Tcor2-1</strain>
        <tissue evidence="2">Whole body</tissue>
    </source>
</reference>
<feature type="region of interest" description="Disordered" evidence="1">
    <location>
        <begin position="45"/>
        <end position="113"/>
    </location>
</feature>
<accession>A0A151J3R2</accession>
<evidence type="ECO:0000313" key="2">
    <source>
        <dbReference type="EMBL" id="KYN17068.1"/>
    </source>
</evidence>
<dbReference type="EMBL" id="KQ980262">
    <property type="protein sequence ID" value="KYN17068.1"/>
    <property type="molecule type" value="Genomic_DNA"/>
</dbReference>
<sequence>WANVGNMSALGCHANPGPTSAQPPLADPYLHLEASVGPRLGQRWQYVGPRLSRQSRPDVGPTSASRPLSEDTLRPASDQGWANVGNMSALGCHANPGPTSAQPPLADPYLKTP</sequence>
<feature type="region of interest" description="Disordered" evidence="1">
    <location>
        <begin position="1"/>
        <end position="26"/>
    </location>
</feature>